<sequence length="83" mass="9610">MIFPTETEFASFAKEYNLVYSARFVTFDTENTSGGIIRSSTTCEYIETAFIRNFFLIGIKRADAFIDGMNEYEWKMYSGKVLN</sequence>
<evidence type="ECO:0000313" key="2">
    <source>
        <dbReference type="Proteomes" id="UP000008207"/>
    </source>
</evidence>
<dbReference type="Proteomes" id="UP000008207">
    <property type="component" value="Chromosome"/>
</dbReference>
<dbReference type="KEGG" id="mno:Mnod_2546"/>
<keyword evidence="2" id="KW-1185">Reference proteome</keyword>
<dbReference type="EMBL" id="CP001349">
    <property type="protein sequence ID" value="ACL57512.1"/>
    <property type="molecule type" value="Genomic_DNA"/>
</dbReference>
<reference evidence="1 2" key="1">
    <citation type="submission" date="2009-01" db="EMBL/GenBank/DDBJ databases">
        <title>Complete sequence of chromosome of Methylobacterium nodulans ORS 2060.</title>
        <authorList>
            <consortium name="US DOE Joint Genome Institute"/>
            <person name="Lucas S."/>
            <person name="Copeland A."/>
            <person name="Lapidus A."/>
            <person name="Glavina del Rio T."/>
            <person name="Dalin E."/>
            <person name="Tice H."/>
            <person name="Bruce D."/>
            <person name="Goodwin L."/>
            <person name="Pitluck S."/>
            <person name="Sims D."/>
            <person name="Brettin T."/>
            <person name="Detter J.C."/>
            <person name="Han C."/>
            <person name="Larimer F."/>
            <person name="Land M."/>
            <person name="Hauser L."/>
            <person name="Kyrpides N."/>
            <person name="Ivanova N."/>
            <person name="Marx C.J."/>
            <person name="Richardson P."/>
        </authorList>
    </citation>
    <scope>NUCLEOTIDE SEQUENCE [LARGE SCALE GENOMIC DNA]</scope>
    <source>
        <strain evidence="2">LMG 21967 / CNCM I-2342 / ORS 2060</strain>
    </source>
</reference>
<accession>B8ICV1</accession>
<dbReference type="HOGENOM" id="CLU_2538702_0_0_5"/>
<gene>
    <name evidence="1" type="ordered locus">Mnod_2546</name>
</gene>
<name>B8ICV1_METNO</name>
<dbReference type="AlphaFoldDB" id="B8ICV1"/>
<organism evidence="1 2">
    <name type="scientific">Methylobacterium nodulans (strain LMG 21967 / CNCM I-2342 / ORS 2060)</name>
    <dbReference type="NCBI Taxonomy" id="460265"/>
    <lineage>
        <taxon>Bacteria</taxon>
        <taxon>Pseudomonadati</taxon>
        <taxon>Pseudomonadota</taxon>
        <taxon>Alphaproteobacteria</taxon>
        <taxon>Hyphomicrobiales</taxon>
        <taxon>Methylobacteriaceae</taxon>
        <taxon>Methylobacterium</taxon>
    </lineage>
</organism>
<proteinExistence type="predicted"/>
<protein>
    <submittedName>
        <fullName evidence="1">Uncharacterized protein</fullName>
    </submittedName>
</protein>
<evidence type="ECO:0000313" key="1">
    <source>
        <dbReference type="EMBL" id="ACL57512.1"/>
    </source>
</evidence>